<proteinExistence type="predicted"/>
<dbReference type="InterPro" id="IPR046732">
    <property type="entry name" value="DUF6624"/>
</dbReference>
<gene>
    <name evidence="1" type="ORF">EBB_18960</name>
</gene>
<dbReference type="Proteomes" id="UP000641152">
    <property type="component" value="Unassembled WGS sequence"/>
</dbReference>
<accession>A0ABR9DHH2</accession>
<reference evidence="1 2" key="1">
    <citation type="submission" date="2020-09" db="EMBL/GenBank/DDBJ databases">
        <title>Methylomonas albis sp. nov. and Methylomonas fluvii sp. nov.: Two cold-adapted methanotrophs from the River Elbe and an amended description of Methylovulum psychrotolerans strain Eb1.</title>
        <authorList>
            <person name="Bussmann I.K."/>
            <person name="Klings K.-W."/>
            <person name="Warnstedt J."/>
            <person name="Hoppert M."/>
            <person name="Saborowski A."/>
            <person name="Horn F."/>
            <person name="Liebner S."/>
        </authorList>
    </citation>
    <scope>NUCLEOTIDE SEQUENCE [LARGE SCALE GENOMIC DNA]</scope>
    <source>
        <strain evidence="1 2">EbB</strain>
    </source>
</reference>
<dbReference type="Pfam" id="PF20329">
    <property type="entry name" value="DUF6624"/>
    <property type="match status" value="1"/>
</dbReference>
<evidence type="ECO:0000313" key="1">
    <source>
        <dbReference type="EMBL" id="MBD9362550.1"/>
    </source>
</evidence>
<dbReference type="EMBL" id="JACXST010000003">
    <property type="protein sequence ID" value="MBD9362550.1"/>
    <property type="molecule type" value="Genomic_DNA"/>
</dbReference>
<name>A0ABR9DHH2_9GAMM</name>
<organism evidence="1 2">
    <name type="scientific">Methylomonas fluvii</name>
    <dbReference type="NCBI Taxonomy" id="1854564"/>
    <lineage>
        <taxon>Bacteria</taxon>
        <taxon>Pseudomonadati</taxon>
        <taxon>Pseudomonadota</taxon>
        <taxon>Gammaproteobacteria</taxon>
        <taxon>Methylococcales</taxon>
        <taxon>Methylococcaceae</taxon>
        <taxon>Methylomonas</taxon>
    </lineage>
</organism>
<keyword evidence="2" id="KW-1185">Reference proteome</keyword>
<dbReference type="RefSeq" id="WP_192395319.1">
    <property type="nucleotide sequence ID" value="NZ_CAJHIU010000003.1"/>
</dbReference>
<protein>
    <submittedName>
        <fullName evidence="1">Uncharacterized protein</fullName>
    </submittedName>
</protein>
<sequence>MHHSNETLSQELVAMAKNDLSVREALVADGSLGRALYHPRMEAIHIGNAARLADIIQQYGWPGNALVGEEGAWVAWLIAPHAIGNPPFMRHCLSLLKQSTANNDVMPWQAAFLEDRIRIYGGFGYSRARSSEGGQRCRSGRKRCSPTLKILETERQRSEDF</sequence>
<evidence type="ECO:0000313" key="2">
    <source>
        <dbReference type="Proteomes" id="UP000641152"/>
    </source>
</evidence>
<comment type="caution">
    <text evidence="1">The sequence shown here is derived from an EMBL/GenBank/DDBJ whole genome shotgun (WGS) entry which is preliminary data.</text>
</comment>